<gene>
    <name evidence="3" type="ORF">EDD28_0633</name>
</gene>
<feature type="transmembrane region" description="Helical" evidence="2">
    <location>
        <begin position="414"/>
        <end position="434"/>
    </location>
</feature>
<organism evidence="3 4">
    <name type="scientific">Salana multivorans</name>
    <dbReference type="NCBI Taxonomy" id="120377"/>
    <lineage>
        <taxon>Bacteria</taxon>
        <taxon>Bacillati</taxon>
        <taxon>Actinomycetota</taxon>
        <taxon>Actinomycetes</taxon>
        <taxon>Micrococcales</taxon>
        <taxon>Beutenbergiaceae</taxon>
        <taxon>Salana</taxon>
    </lineage>
</organism>
<keyword evidence="2" id="KW-1133">Transmembrane helix</keyword>
<feature type="transmembrane region" description="Helical" evidence="2">
    <location>
        <begin position="294"/>
        <end position="313"/>
    </location>
</feature>
<evidence type="ECO:0000256" key="2">
    <source>
        <dbReference type="SAM" id="Phobius"/>
    </source>
</evidence>
<evidence type="ECO:0000313" key="3">
    <source>
        <dbReference type="EMBL" id="ROR96059.1"/>
    </source>
</evidence>
<feature type="compositionally biased region" description="Low complexity" evidence="1">
    <location>
        <begin position="70"/>
        <end position="82"/>
    </location>
</feature>
<feature type="transmembrane region" description="Helical" evidence="2">
    <location>
        <begin position="446"/>
        <end position="464"/>
    </location>
</feature>
<feature type="transmembrane region" description="Helical" evidence="2">
    <location>
        <begin position="470"/>
        <end position="490"/>
    </location>
</feature>
<accession>A0A3N2D8E7</accession>
<feature type="transmembrane region" description="Helical" evidence="2">
    <location>
        <begin position="262"/>
        <end position="282"/>
    </location>
</feature>
<feature type="transmembrane region" description="Helical" evidence="2">
    <location>
        <begin position="194"/>
        <end position="214"/>
    </location>
</feature>
<comment type="caution">
    <text evidence="3">The sequence shown here is derived from an EMBL/GenBank/DDBJ whole genome shotgun (WGS) entry which is preliminary data.</text>
</comment>
<feature type="transmembrane region" description="Helical" evidence="2">
    <location>
        <begin position="390"/>
        <end position="408"/>
    </location>
</feature>
<dbReference type="Proteomes" id="UP000275356">
    <property type="component" value="Unassembled WGS sequence"/>
</dbReference>
<proteinExistence type="predicted"/>
<dbReference type="EMBL" id="RKHQ01000001">
    <property type="protein sequence ID" value="ROR96059.1"/>
    <property type="molecule type" value="Genomic_DNA"/>
</dbReference>
<feature type="compositionally biased region" description="Low complexity" evidence="1">
    <location>
        <begin position="109"/>
        <end position="125"/>
    </location>
</feature>
<sequence>MGPQSTQGLSLSLLERGDRRDVLVPVGARAADVARALAARELLLPDGTPLDSRAVLSDVVPPGQVLVLRGAPTHPGDPADPGDAADRAADAGRPPGATGPRTRAELRAGRAATRTGRGARGASAGWTPAAGSAGAVRDTRPGVARAGTAAVPEPTRSTLVAAWSAAALLATGVALRVLALVLPGDGGTGLAAGSAAPMPAVVGIGVAAVLAALVPAPGLPVGTDDAARPAHVVRAGVADAVTSAVWLLGALAGLLAADAAGVAGVSLPVTLGLVAACVVTAVRLARIRESTAQPLAGLLLAVTALLALAGVVALELREVYPAAVVLGALPVALRALPSWSFDVPDGVLLDPEPAQRTAMAVRVRPTVSPASVRRSTVERSVLDARSRARWSGLVLAVCGAALVVATALREPGDLWETLGTGLLLLAVLTAAALLPRGRRGGVERAALRSLAVLTLLVSGAWLLGRGVPGVWLAGGAATLAVVAIASGVGIGRGWRSVRWSRAADLVESLAVAWAPALGLLAGGVVAWMRLLASG</sequence>
<feature type="transmembrane region" description="Helical" evidence="2">
    <location>
        <begin position="511"/>
        <end position="532"/>
    </location>
</feature>
<feature type="region of interest" description="Disordered" evidence="1">
    <location>
        <begin position="67"/>
        <end position="136"/>
    </location>
</feature>
<dbReference type="AlphaFoldDB" id="A0A3N2D8E7"/>
<keyword evidence="2" id="KW-0812">Transmembrane</keyword>
<reference evidence="3 4" key="1">
    <citation type="submission" date="2018-11" db="EMBL/GenBank/DDBJ databases">
        <title>Sequencing the genomes of 1000 actinobacteria strains.</title>
        <authorList>
            <person name="Klenk H.-P."/>
        </authorList>
    </citation>
    <scope>NUCLEOTIDE SEQUENCE [LARGE SCALE GENOMIC DNA]</scope>
    <source>
        <strain evidence="3 4">DSM 13521</strain>
    </source>
</reference>
<feature type="transmembrane region" description="Helical" evidence="2">
    <location>
        <begin position="160"/>
        <end position="182"/>
    </location>
</feature>
<name>A0A3N2D8E7_9MICO</name>
<keyword evidence="4" id="KW-1185">Reference proteome</keyword>
<evidence type="ECO:0000313" key="4">
    <source>
        <dbReference type="Proteomes" id="UP000275356"/>
    </source>
</evidence>
<dbReference type="RefSeq" id="WP_123738291.1">
    <property type="nucleotide sequence ID" value="NZ_RKHQ01000001.1"/>
</dbReference>
<keyword evidence="2" id="KW-0472">Membrane</keyword>
<feature type="transmembrane region" description="Helical" evidence="2">
    <location>
        <begin position="235"/>
        <end position="256"/>
    </location>
</feature>
<feature type="compositionally biased region" description="Low complexity" evidence="1">
    <location>
        <begin position="91"/>
        <end position="101"/>
    </location>
</feature>
<evidence type="ECO:0000256" key="1">
    <source>
        <dbReference type="SAM" id="MobiDB-lite"/>
    </source>
</evidence>
<protein>
    <submittedName>
        <fullName evidence="3">Uncharacterized protein</fullName>
    </submittedName>
</protein>
<feature type="transmembrane region" description="Helical" evidence="2">
    <location>
        <begin position="319"/>
        <end position="336"/>
    </location>
</feature>